<dbReference type="Proteomes" id="UP001497516">
    <property type="component" value="Chromosome 1"/>
</dbReference>
<feature type="compositionally biased region" description="Basic and acidic residues" evidence="2">
    <location>
        <begin position="196"/>
        <end position="211"/>
    </location>
</feature>
<sequence length="411" mass="44559">MIVWVQLPALKVHLYHKEILHMLGNLIGRTIKLDYHTLTQQRAKFARLAVEVDLSKPLVPRIWLDDEWQAVEYENIPAACFECGRIGHVSSACPLLHPTTSPVKAVQASPAATTEEQPGFGPWMLVTRKSRRNSRDLTVKGKAEIPSNVHIGKTGKEIAGIKGDENLPLNDTIISSRNTKSGGQDKKGRSGVRASGDSRKGKEKVGSEPRLEAGLLGPGPVNKNRNGAGPSSVSGGPSDMSSSRNGVTVGRDEPKADCSKKDTGPSSPSLIPFPISHTPLVHEKHGPNGTSLQIIEIQPRAPSSKDEAETQSPSARSRTKKTKLGKDRQAKSPAAKLKSRKPLQVWSPIKDRKPKSKSRMASLTLQEISAWTEAKNQRARELGDGNPVARSSETSPSNRQDVMTELADSSH</sequence>
<dbReference type="InterPro" id="IPR001878">
    <property type="entry name" value="Znf_CCHC"/>
</dbReference>
<evidence type="ECO:0000313" key="5">
    <source>
        <dbReference type="EMBL" id="CAL1377381.1"/>
    </source>
</evidence>
<dbReference type="AlphaFoldDB" id="A0AAV2CNM9"/>
<keyword evidence="1" id="KW-0862">Zinc</keyword>
<dbReference type="GO" id="GO:0008270">
    <property type="term" value="F:zinc ion binding"/>
    <property type="evidence" value="ECO:0007669"/>
    <property type="project" value="UniProtKB-KW"/>
</dbReference>
<feature type="compositionally biased region" description="Basic and acidic residues" evidence="2">
    <location>
        <begin position="250"/>
        <end position="263"/>
    </location>
</feature>
<feature type="region of interest" description="Disordered" evidence="2">
    <location>
        <begin position="375"/>
        <end position="411"/>
    </location>
</feature>
<feature type="domain" description="CCHC-type" evidence="3">
    <location>
        <begin position="80"/>
        <end position="94"/>
    </location>
</feature>
<keyword evidence="1" id="KW-0863">Zinc-finger</keyword>
<evidence type="ECO:0000313" key="4">
    <source>
        <dbReference type="EMBL" id="CAL1358153.1"/>
    </source>
</evidence>
<dbReference type="EMBL" id="OZ034813">
    <property type="protein sequence ID" value="CAL1358153.1"/>
    <property type="molecule type" value="Genomic_DNA"/>
</dbReference>
<evidence type="ECO:0000313" key="6">
    <source>
        <dbReference type="EMBL" id="CAL1396825.1"/>
    </source>
</evidence>
<feature type="compositionally biased region" description="Low complexity" evidence="2">
    <location>
        <begin position="265"/>
        <end position="276"/>
    </location>
</feature>
<dbReference type="InterPro" id="IPR040256">
    <property type="entry name" value="At4g02000-like"/>
</dbReference>
<protein>
    <recommendedName>
        <fullName evidence="3">CCHC-type domain-containing protein</fullName>
    </recommendedName>
</protein>
<dbReference type="PROSITE" id="PS50158">
    <property type="entry name" value="ZF_CCHC"/>
    <property type="match status" value="1"/>
</dbReference>
<keyword evidence="1" id="KW-0479">Metal-binding</keyword>
<keyword evidence="7" id="KW-1185">Reference proteome</keyword>
<reference evidence="4 7" key="1">
    <citation type="submission" date="2024-04" db="EMBL/GenBank/DDBJ databases">
        <authorList>
            <person name="Fracassetti M."/>
        </authorList>
    </citation>
    <scope>NUCLEOTIDE SEQUENCE [LARGE SCALE GENOMIC DNA]</scope>
</reference>
<accession>A0AAV2CNM9</accession>
<gene>
    <name evidence="5" type="ORF">LTRI10_LOCUS19037</name>
    <name evidence="6" type="ORF">LTRI10_LOCUS37171</name>
    <name evidence="4" type="ORF">LTRI10_LOCUS5733</name>
</gene>
<feature type="compositionally biased region" description="Low complexity" evidence="2">
    <location>
        <begin position="227"/>
        <end position="243"/>
    </location>
</feature>
<evidence type="ECO:0000313" key="7">
    <source>
        <dbReference type="Proteomes" id="UP001497516"/>
    </source>
</evidence>
<dbReference type="GO" id="GO:0003676">
    <property type="term" value="F:nucleic acid binding"/>
    <property type="evidence" value="ECO:0007669"/>
    <property type="project" value="InterPro"/>
</dbReference>
<evidence type="ECO:0000259" key="3">
    <source>
        <dbReference type="PROSITE" id="PS50158"/>
    </source>
</evidence>
<dbReference type="PANTHER" id="PTHR31286:SF99">
    <property type="entry name" value="DUF4283 DOMAIN-CONTAINING PROTEIN"/>
    <property type="match status" value="1"/>
</dbReference>
<organism evidence="4 7">
    <name type="scientific">Linum trigynum</name>
    <dbReference type="NCBI Taxonomy" id="586398"/>
    <lineage>
        <taxon>Eukaryota</taxon>
        <taxon>Viridiplantae</taxon>
        <taxon>Streptophyta</taxon>
        <taxon>Embryophyta</taxon>
        <taxon>Tracheophyta</taxon>
        <taxon>Spermatophyta</taxon>
        <taxon>Magnoliopsida</taxon>
        <taxon>eudicotyledons</taxon>
        <taxon>Gunneridae</taxon>
        <taxon>Pentapetalae</taxon>
        <taxon>rosids</taxon>
        <taxon>fabids</taxon>
        <taxon>Malpighiales</taxon>
        <taxon>Linaceae</taxon>
        <taxon>Linum</taxon>
    </lineage>
</organism>
<feature type="compositionally biased region" description="Polar residues" evidence="2">
    <location>
        <begin position="389"/>
        <end position="411"/>
    </location>
</feature>
<name>A0AAV2CNM9_9ROSI</name>
<dbReference type="EMBL" id="OZ034816">
    <property type="protein sequence ID" value="CAL1377381.1"/>
    <property type="molecule type" value="Genomic_DNA"/>
</dbReference>
<dbReference type="Proteomes" id="UP001497516">
    <property type="component" value="Chromosome 6"/>
</dbReference>
<dbReference type="PANTHER" id="PTHR31286">
    <property type="entry name" value="GLYCINE-RICH CELL WALL STRUCTURAL PROTEIN 1.8-LIKE"/>
    <property type="match status" value="1"/>
</dbReference>
<dbReference type="Proteomes" id="UP001497516">
    <property type="component" value="Chromosome 3"/>
</dbReference>
<feature type="compositionally biased region" description="Polar residues" evidence="2">
    <location>
        <begin position="172"/>
        <end position="182"/>
    </location>
</feature>
<feature type="region of interest" description="Disordered" evidence="2">
    <location>
        <begin position="161"/>
        <end position="362"/>
    </location>
</feature>
<evidence type="ECO:0000256" key="2">
    <source>
        <dbReference type="SAM" id="MobiDB-lite"/>
    </source>
</evidence>
<evidence type="ECO:0000256" key="1">
    <source>
        <dbReference type="PROSITE-ProRule" id="PRU00047"/>
    </source>
</evidence>
<dbReference type="EMBL" id="OZ034819">
    <property type="protein sequence ID" value="CAL1396825.1"/>
    <property type="molecule type" value="Genomic_DNA"/>
</dbReference>
<proteinExistence type="predicted"/>